<dbReference type="Proteomes" id="UP000828390">
    <property type="component" value="Unassembled WGS sequence"/>
</dbReference>
<name>A0A9D4R5L4_DREPO</name>
<feature type="compositionally biased region" description="Basic and acidic residues" evidence="1">
    <location>
        <begin position="399"/>
        <end position="434"/>
    </location>
</feature>
<reference evidence="2" key="2">
    <citation type="submission" date="2020-11" db="EMBL/GenBank/DDBJ databases">
        <authorList>
            <person name="McCartney M.A."/>
            <person name="Auch B."/>
            <person name="Kono T."/>
            <person name="Mallez S."/>
            <person name="Becker A."/>
            <person name="Gohl D.M."/>
            <person name="Silverstein K.A.T."/>
            <person name="Koren S."/>
            <person name="Bechman K.B."/>
            <person name="Herman A."/>
            <person name="Abrahante J.E."/>
            <person name="Garbe J."/>
        </authorList>
    </citation>
    <scope>NUCLEOTIDE SEQUENCE</scope>
    <source>
        <strain evidence="2">Duluth1</strain>
        <tissue evidence="2">Whole animal</tissue>
    </source>
</reference>
<dbReference type="EMBL" id="JAIWYP010000003">
    <property type="protein sequence ID" value="KAH3854085.1"/>
    <property type="molecule type" value="Genomic_DNA"/>
</dbReference>
<proteinExistence type="predicted"/>
<dbReference type="AlphaFoldDB" id="A0A9D4R5L4"/>
<evidence type="ECO:0000256" key="1">
    <source>
        <dbReference type="SAM" id="MobiDB-lite"/>
    </source>
</evidence>
<keyword evidence="3" id="KW-1185">Reference proteome</keyword>
<comment type="caution">
    <text evidence="2">The sequence shown here is derived from an EMBL/GenBank/DDBJ whole genome shotgun (WGS) entry which is preliminary data.</text>
</comment>
<feature type="region of interest" description="Disordered" evidence="1">
    <location>
        <begin position="298"/>
        <end position="447"/>
    </location>
</feature>
<dbReference type="OrthoDB" id="6074109at2759"/>
<protein>
    <submittedName>
        <fullName evidence="2">Uncharacterized protein</fullName>
    </submittedName>
</protein>
<feature type="compositionally biased region" description="Basic and acidic residues" evidence="1">
    <location>
        <begin position="372"/>
        <end position="392"/>
    </location>
</feature>
<feature type="compositionally biased region" description="Basic and acidic residues" evidence="1">
    <location>
        <begin position="191"/>
        <end position="230"/>
    </location>
</feature>
<organism evidence="2 3">
    <name type="scientific">Dreissena polymorpha</name>
    <name type="common">Zebra mussel</name>
    <name type="synonym">Mytilus polymorpha</name>
    <dbReference type="NCBI Taxonomy" id="45954"/>
    <lineage>
        <taxon>Eukaryota</taxon>
        <taxon>Metazoa</taxon>
        <taxon>Spiralia</taxon>
        <taxon>Lophotrochozoa</taxon>
        <taxon>Mollusca</taxon>
        <taxon>Bivalvia</taxon>
        <taxon>Autobranchia</taxon>
        <taxon>Heteroconchia</taxon>
        <taxon>Euheterodonta</taxon>
        <taxon>Imparidentia</taxon>
        <taxon>Neoheterodontei</taxon>
        <taxon>Myida</taxon>
        <taxon>Dreissenoidea</taxon>
        <taxon>Dreissenidae</taxon>
        <taxon>Dreissena</taxon>
    </lineage>
</organism>
<feature type="region of interest" description="Disordered" evidence="1">
    <location>
        <begin position="191"/>
        <end position="281"/>
    </location>
</feature>
<gene>
    <name evidence="2" type="ORF">DPMN_096624</name>
</gene>
<accession>A0A9D4R5L4</accession>
<sequence>MSLELDRLPPIDAGRQRKQQPDQSSYGAHSYPGRKPVYDRLYDPNFRERRSLPQRPETVYYRDFKSRPPKNLEHVKSKFKDPSYYEPRGEYVLEEPDPGAVPFKAHPPKELEHVQSRLLNPKKEVPEQPGNERAVATFHAQLPQHLGHVQPRIYDPKYFAEKPQYEEEVVIPQFKARLPKKLGHVQSRILDPKYFQEKPQPEEEKIDTEFRSKPPRKLEHVTSRILEPKKPKPVPSEDGDTSPVPSFRSKPPKYLQHVASRIKDPAYYEPKPARQDDGEEVTHNEFKARLPGHLQHVESRFHDPKYLKKKSSPIPFDEREAQNMNTDFKSKQPKALQHVQSRFFDEYKSTSPRYEPPSIELKQKGNIVVINVKKDTKPKSQGNKDRQERSREVNGYSDSSREIYSDPREYKSKNRQQGRESPRNNDHQLAEKKEVKRWKPPKKPKTEKINKEFFDSWAMTPTHVVTTPVSKGSEDVFYRNRQEVANMWDGFVRSVNKTGVKNAVGSGRHYN</sequence>
<evidence type="ECO:0000313" key="2">
    <source>
        <dbReference type="EMBL" id="KAH3854085.1"/>
    </source>
</evidence>
<feature type="compositionally biased region" description="Basic and acidic residues" evidence="1">
    <location>
        <begin position="261"/>
        <end position="281"/>
    </location>
</feature>
<feature type="region of interest" description="Disordered" evidence="1">
    <location>
        <begin position="1"/>
        <end position="40"/>
    </location>
</feature>
<reference evidence="2" key="1">
    <citation type="journal article" date="2019" name="bioRxiv">
        <title>The Genome of the Zebra Mussel, Dreissena polymorpha: A Resource for Invasive Species Research.</title>
        <authorList>
            <person name="McCartney M.A."/>
            <person name="Auch B."/>
            <person name="Kono T."/>
            <person name="Mallez S."/>
            <person name="Zhang Y."/>
            <person name="Obille A."/>
            <person name="Becker A."/>
            <person name="Abrahante J.E."/>
            <person name="Garbe J."/>
            <person name="Badalamenti J.P."/>
            <person name="Herman A."/>
            <person name="Mangelson H."/>
            <person name="Liachko I."/>
            <person name="Sullivan S."/>
            <person name="Sone E.D."/>
            <person name="Koren S."/>
            <person name="Silverstein K.A.T."/>
            <person name="Beckman K.B."/>
            <person name="Gohl D.M."/>
        </authorList>
    </citation>
    <scope>NUCLEOTIDE SEQUENCE</scope>
    <source>
        <strain evidence="2">Duluth1</strain>
        <tissue evidence="2">Whole animal</tissue>
    </source>
</reference>
<evidence type="ECO:0000313" key="3">
    <source>
        <dbReference type="Proteomes" id="UP000828390"/>
    </source>
</evidence>